<keyword evidence="3" id="KW-1185">Reference proteome</keyword>
<evidence type="ECO:0000256" key="1">
    <source>
        <dbReference type="SAM" id="SignalP"/>
    </source>
</evidence>
<proteinExistence type="predicted"/>
<dbReference type="Proteomes" id="UP001295684">
    <property type="component" value="Unassembled WGS sequence"/>
</dbReference>
<accession>A0AAD1XXY4</accession>
<keyword evidence="1" id="KW-0732">Signal</keyword>
<reference evidence="2" key="1">
    <citation type="submission" date="2023-07" db="EMBL/GenBank/DDBJ databases">
        <authorList>
            <consortium name="AG Swart"/>
            <person name="Singh M."/>
            <person name="Singh A."/>
            <person name="Seah K."/>
            <person name="Emmerich C."/>
        </authorList>
    </citation>
    <scope>NUCLEOTIDE SEQUENCE</scope>
    <source>
        <strain evidence="2">DP1</strain>
    </source>
</reference>
<name>A0AAD1XXY4_EUPCR</name>
<dbReference type="AlphaFoldDB" id="A0AAD1XXY4"/>
<feature type="signal peptide" evidence="1">
    <location>
        <begin position="1"/>
        <end position="17"/>
    </location>
</feature>
<evidence type="ECO:0000313" key="2">
    <source>
        <dbReference type="EMBL" id="CAI2381105.1"/>
    </source>
</evidence>
<comment type="caution">
    <text evidence="2">The sequence shown here is derived from an EMBL/GenBank/DDBJ whole genome shotgun (WGS) entry which is preliminary data.</text>
</comment>
<sequence length="161" mass="19076">MLVTGIMIGILIRLMYRVLMSPSKRKEPIPDKDYGFDDVQVHVYFSPRAEDPDHDFNKAVQASLMKLKKRCAKYRTRYYLAINKQWYRNKFKIVQKAVTTHDKLKEIINICDELEIAYNEIKYFSYGYGHTVGYSVGPVPKLHFDDIKQRIRDQQSMKCEE</sequence>
<protein>
    <submittedName>
        <fullName evidence="2">Uncharacterized protein</fullName>
    </submittedName>
</protein>
<gene>
    <name evidence="2" type="ORF">ECRASSUSDP1_LOCUS22551</name>
</gene>
<evidence type="ECO:0000313" key="3">
    <source>
        <dbReference type="Proteomes" id="UP001295684"/>
    </source>
</evidence>
<feature type="chain" id="PRO_5041917914" evidence="1">
    <location>
        <begin position="18"/>
        <end position="161"/>
    </location>
</feature>
<organism evidence="2 3">
    <name type="scientific">Euplotes crassus</name>
    <dbReference type="NCBI Taxonomy" id="5936"/>
    <lineage>
        <taxon>Eukaryota</taxon>
        <taxon>Sar</taxon>
        <taxon>Alveolata</taxon>
        <taxon>Ciliophora</taxon>
        <taxon>Intramacronucleata</taxon>
        <taxon>Spirotrichea</taxon>
        <taxon>Hypotrichia</taxon>
        <taxon>Euplotida</taxon>
        <taxon>Euplotidae</taxon>
        <taxon>Moneuplotes</taxon>
    </lineage>
</organism>
<dbReference type="EMBL" id="CAMPGE010023132">
    <property type="protein sequence ID" value="CAI2381105.1"/>
    <property type="molecule type" value="Genomic_DNA"/>
</dbReference>